<protein>
    <submittedName>
        <fullName evidence="2">Uncharacterized protein</fullName>
    </submittedName>
</protein>
<sequence length="97" mass="11517">MKSSKSVLIFPNNFPIHPLTLRTNGYRPCLTINYHTLTMNTKQTESFLERVQSFRCCYDHLAFMARNRNWRNVVTPKLFSWKQAKRLNSIFRMSGLC</sequence>
<accession>A0A5S6R4N9</accession>
<name>A0A5S6R4N9_TRIMR</name>
<proteinExistence type="predicted"/>
<reference evidence="2" key="1">
    <citation type="submission" date="2019-12" db="UniProtKB">
        <authorList>
            <consortium name="WormBaseParasite"/>
        </authorList>
    </citation>
    <scope>IDENTIFICATION</scope>
</reference>
<evidence type="ECO:0000313" key="1">
    <source>
        <dbReference type="Proteomes" id="UP000046395"/>
    </source>
</evidence>
<evidence type="ECO:0000313" key="2">
    <source>
        <dbReference type="WBParaSite" id="TMUE_3000014556.1"/>
    </source>
</evidence>
<dbReference type="Proteomes" id="UP000046395">
    <property type="component" value="Unassembled WGS sequence"/>
</dbReference>
<organism evidence="1 2">
    <name type="scientific">Trichuris muris</name>
    <name type="common">Mouse whipworm</name>
    <dbReference type="NCBI Taxonomy" id="70415"/>
    <lineage>
        <taxon>Eukaryota</taxon>
        <taxon>Metazoa</taxon>
        <taxon>Ecdysozoa</taxon>
        <taxon>Nematoda</taxon>
        <taxon>Enoplea</taxon>
        <taxon>Dorylaimia</taxon>
        <taxon>Trichinellida</taxon>
        <taxon>Trichuridae</taxon>
        <taxon>Trichuris</taxon>
    </lineage>
</organism>
<keyword evidence="1" id="KW-1185">Reference proteome</keyword>
<dbReference type="WBParaSite" id="TMUE_3000014556.1">
    <property type="protein sequence ID" value="TMUE_3000014556.1"/>
    <property type="gene ID" value="WBGene00302243"/>
</dbReference>
<dbReference type="AlphaFoldDB" id="A0A5S6R4N9"/>